<name>A0A5C4TIF2_FRUSA</name>
<dbReference type="Pfam" id="PF17676">
    <property type="entry name" value="Peptidase_S66C"/>
    <property type="match status" value="1"/>
</dbReference>
<dbReference type="PANTHER" id="PTHR30237">
    <property type="entry name" value="MURAMOYLTETRAPEPTIDE CARBOXYPEPTIDASE"/>
    <property type="match status" value="1"/>
</dbReference>
<evidence type="ECO:0000313" key="7">
    <source>
        <dbReference type="Proteomes" id="UP000313312"/>
    </source>
</evidence>
<protein>
    <submittedName>
        <fullName evidence="6">LD-carboxypeptidase</fullName>
    </submittedName>
</protein>
<feature type="active site" description="Charge relay system" evidence="3">
    <location>
        <position position="295"/>
    </location>
</feature>
<dbReference type="Gene3D" id="3.40.50.10740">
    <property type="entry name" value="Class I glutamine amidotransferase-like"/>
    <property type="match status" value="1"/>
</dbReference>
<keyword evidence="6" id="KW-0645">Protease</keyword>
<dbReference type="CDD" id="cd07062">
    <property type="entry name" value="Peptidase_S66_mccF_like"/>
    <property type="match status" value="1"/>
</dbReference>
<dbReference type="InterPro" id="IPR040449">
    <property type="entry name" value="Peptidase_S66_N"/>
</dbReference>
<feature type="active site" description="Nucleophile" evidence="3">
    <location>
        <position position="103"/>
    </location>
</feature>
<organism evidence="6 7">
    <name type="scientific">Fructilactobacillus sanfranciscensis</name>
    <name type="common">Lactobacillus sanfranciscensis</name>
    <dbReference type="NCBI Taxonomy" id="1625"/>
    <lineage>
        <taxon>Bacteria</taxon>
        <taxon>Bacillati</taxon>
        <taxon>Bacillota</taxon>
        <taxon>Bacilli</taxon>
        <taxon>Lactobacillales</taxon>
        <taxon>Lactobacillaceae</taxon>
        <taxon>Fructilactobacillus</taxon>
    </lineage>
</organism>
<evidence type="ECO:0000259" key="4">
    <source>
        <dbReference type="Pfam" id="PF02016"/>
    </source>
</evidence>
<gene>
    <name evidence="6" type="ORF">DID87_06965</name>
</gene>
<dbReference type="PANTHER" id="PTHR30237:SF5">
    <property type="entry name" value="CARBOXYPEPTIDASE VC_A0337-RELATED"/>
    <property type="match status" value="1"/>
</dbReference>
<feature type="domain" description="LD-carboxypeptidase N-terminal" evidence="4">
    <location>
        <begin position="4"/>
        <end position="124"/>
    </location>
</feature>
<dbReference type="Gene3D" id="3.50.30.60">
    <property type="entry name" value="LD-carboxypeptidase A C-terminal domain-like"/>
    <property type="match status" value="1"/>
</dbReference>
<dbReference type="SUPFAM" id="SSF52317">
    <property type="entry name" value="Class I glutamine amidotransferase-like"/>
    <property type="match status" value="1"/>
</dbReference>
<evidence type="ECO:0000256" key="3">
    <source>
        <dbReference type="PIRSR" id="PIRSR028757-1"/>
    </source>
</evidence>
<evidence type="ECO:0000313" key="6">
    <source>
        <dbReference type="EMBL" id="TNK89760.1"/>
    </source>
</evidence>
<dbReference type="InterPro" id="IPR040921">
    <property type="entry name" value="Peptidase_S66C"/>
</dbReference>
<dbReference type="InterPro" id="IPR003507">
    <property type="entry name" value="S66_fam"/>
</dbReference>
<evidence type="ECO:0000256" key="2">
    <source>
        <dbReference type="ARBA" id="ARBA00022801"/>
    </source>
</evidence>
<dbReference type="PIRSF" id="PIRSF028757">
    <property type="entry name" value="LD-carboxypeptidase"/>
    <property type="match status" value="1"/>
</dbReference>
<dbReference type="AlphaFoldDB" id="A0A5C4TIF2"/>
<dbReference type="InterPro" id="IPR027478">
    <property type="entry name" value="LdcA_N"/>
</dbReference>
<dbReference type="EMBL" id="QFCR01000044">
    <property type="protein sequence ID" value="TNK89760.1"/>
    <property type="molecule type" value="Genomic_DNA"/>
</dbReference>
<dbReference type="Proteomes" id="UP000313312">
    <property type="component" value="Unassembled WGS sequence"/>
</dbReference>
<reference evidence="6 7" key="1">
    <citation type="submission" date="2018-05" db="EMBL/GenBank/DDBJ databases">
        <title>Lactobacillus sanfranciscensis Ah4 draft denome sequence.</title>
        <authorList>
            <person name="Zhang G."/>
        </authorList>
    </citation>
    <scope>NUCLEOTIDE SEQUENCE [LARGE SCALE GENOMIC DNA]</scope>
    <source>
        <strain evidence="6 7">Ah4</strain>
    </source>
</reference>
<dbReference type="InterPro" id="IPR027461">
    <property type="entry name" value="Carboxypeptidase_A_C_sf"/>
</dbReference>
<comment type="caution">
    <text evidence="6">The sequence shown here is derived from an EMBL/GenBank/DDBJ whole genome shotgun (WGS) entry which is preliminary data.</text>
</comment>
<accession>A0A5C4TIF2</accession>
<dbReference type="SUPFAM" id="SSF141986">
    <property type="entry name" value="LD-carboxypeptidase A C-terminal domain-like"/>
    <property type="match status" value="1"/>
</dbReference>
<evidence type="ECO:0000256" key="1">
    <source>
        <dbReference type="ARBA" id="ARBA00010233"/>
    </source>
</evidence>
<dbReference type="RefSeq" id="WP_085013073.1">
    <property type="nucleotide sequence ID" value="NZ_QFCR01000044.1"/>
</dbReference>
<dbReference type="Pfam" id="PF02016">
    <property type="entry name" value="Peptidase_S66"/>
    <property type="match status" value="1"/>
</dbReference>
<keyword evidence="6" id="KW-0121">Carboxypeptidase</keyword>
<comment type="similarity">
    <text evidence="1">Belongs to the peptidase S66 family.</text>
</comment>
<dbReference type="GO" id="GO:0004180">
    <property type="term" value="F:carboxypeptidase activity"/>
    <property type="evidence" value="ECO:0007669"/>
    <property type="project" value="UniProtKB-KW"/>
</dbReference>
<dbReference type="InterPro" id="IPR029062">
    <property type="entry name" value="Class_I_gatase-like"/>
</dbReference>
<feature type="active site" description="Charge relay system" evidence="3">
    <location>
        <position position="227"/>
    </location>
</feature>
<keyword evidence="2" id="KW-0378">Hydrolase</keyword>
<sequence>MTTIGFCSTSTPITAISPKRFERAKAFLKNKGIRLVAGSLSGKRDYYRSGSILDRANEVNQLIHNDEVDIIMTTIGGTNTNAVLPYLDYEYLNQHPKTIVGYSDATALLLAVRTQAPNCRTLYGPALVASLGEWPPFVNESWTNFEKIIRTRPGEAVTVRAPEYWDDEAINWNDFERPKKQRSNQWHAIGETRLSGRLIGGNLDTIYGILASKYFPKLTFGDLLFIEDAEKDAATVEKNFAMIRDAGAFDKVRGVILGKHALFDDLGTQRRPIDILLEVLNNQRLSIIYDYDSCHTTPMMTTPLGAQAVIDAEKCTASFSDF</sequence>
<proteinExistence type="inferred from homology"/>
<feature type="domain" description="LD-carboxypeptidase C-terminal" evidence="5">
    <location>
        <begin position="195"/>
        <end position="309"/>
    </location>
</feature>
<evidence type="ECO:0000259" key="5">
    <source>
        <dbReference type="Pfam" id="PF17676"/>
    </source>
</evidence>